<feature type="compositionally biased region" description="Basic and acidic residues" evidence="1">
    <location>
        <begin position="85"/>
        <end position="94"/>
    </location>
</feature>
<evidence type="ECO:0000256" key="1">
    <source>
        <dbReference type="SAM" id="MobiDB-lite"/>
    </source>
</evidence>
<dbReference type="AlphaFoldDB" id="A0A6C7E790"/>
<proteinExistence type="predicted"/>
<evidence type="ECO:0000313" key="2">
    <source>
        <dbReference type="EMBL" id="BAN02607.1"/>
    </source>
</evidence>
<reference evidence="2 3" key="1">
    <citation type="journal article" date="2013" name="Int. J. Syst. Evol. Microbiol.">
        <title>Ilumatobacter nonamiense sp. nov. and Ilumatobacter coccineum sp. nov., isolated from seashore sand.</title>
        <authorList>
            <person name="Matsumoto A."/>
            <person name="Kasai H."/>
            <person name="Matsuo Y."/>
            <person name="Shizuri Y."/>
            <person name="Ichikawa N."/>
            <person name="Fujita N."/>
            <person name="Omura S."/>
            <person name="Takahashi Y."/>
        </authorList>
    </citation>
    <scope>NUCLEOTIDE SEQUENCE [LARGE SCALE GENOMIC DNA]</scope>
    <source>
        <strain evidence="3">NBRC 103263 / KCTC 29153 / YM16-304</strain>
    </source>
</reference>
<protein>
    <submittedName>
        <fullName evidence="2">Uncharacterized protein</fullName>
    </submittedName>
</protein>
<dbReference type="KEGG" id="aym:YM304_22930"/>
<accession>A0A6C7E790</accession>
<dbReference type="EMBL" id="AP012057">
    <property type="protein sequence ID" value="BAN02607.1"/>
    <property type="molecule type" value="Genomic_DNA"/>
</dbReference>
<sequence>MSDTSDHEQLDLQPAVEYESAVVAPVDAAPSSAVGGFAPTASMCALAQRTPGPAGASFPASRAQRSTAPTRPIASSPSRQSGIVRRAERSHRVSADTGPNVRRVQRSHHVGSHPTAPARRVQRQTGRPIVQRDLVDTLGSIGDGIASTARAMGSKAVDGVKALGNAAIDGARAVGDFAVGTARKIHRSDFDDLNATQYLVTAGGVIEAIDRRVEDGEVVYYRTGSVTPGDGERPVVEPYEQAIPMPPGWLPTVTHINGMMVKPNEGLGSALRLQQELENAGGEALLTADVPAVLYTYSAHRGFVTDLAECVWGKLYQDDDATDRQTQIMLDAVAGQHRTTVSAHSRGTIKTDNAVRNAHAQISAGFVEAASADPALHQRAAELAEMAARLQDGPGLSASMLEPMYRRLLARERADELATIELDRYVQLIYAGNAVQFPSNSVNLKLVVAGSDPVTIGVGKYFRFAKGSKTEMTDVEGGHGFDDNYAATVAGLIIADLEAQQ</sequence>
<feature type="compositionally biased region" description="Polar residues" evidence="1">
    <location>
        <begin position="63"/>
        <end position="81"/>
    </location>
</feature>
<dbReference type="Proteomes" id="UP000011863">
    <property type="component" value="Chromosome"/>
</dbReference>
<evidence type="ECO:0000313" key="3">
    <source>
        <dbReference type="Proteomes" id="UP000011863"/>
    </source>
</evidence>
<dbReference type="RefSeq" id="WP_015441854.1">
    <property type="nucleotide sequence ID" value="NC_020520.1"/>
</dbReference>
<dbReference type="OrthoDB" id="9553645at2"/>
<feature type="region of interest" description="Disordered" evidence="1">
    <location>
        <begin position="50"/>
        <end position="126"/>
    </location>
</feature>
<gene>
    <name evidence="2" type="ORF">YM304_22930</name>
</gene>
<keyword evidence="3" id="KW-1185">Reference proteome</keyword>
<name>A0A6C7E790_ILUCY</name>
<organism evidence="2 3">
    <name type="scientific">Ilumatobacter coccineus (strain NBRC 103263 / KCTC 29153 / YM16-304)</name>
    <dbReference type="NCBI Taxonomy" id="1313172"/>
    <lineage>
        <taxon>Bacteria</taxon>
        <taxon>Bacillati</taxon>
        <taxon>Actinomycetota</taxon>
        <taxon>Acidimicrobiia</taxon>
        <taxon>Acidimicrobiales</taxon>
        <taxon>Ilumatobacteraceae</taxon>
        <taxon>Ilumatobacter</taxon>
    </lineage>
</organism>